<dbReference type="AlphaFoldDB" id="A0A9W6TC00"/>
<protein>
    <submittedName>
        <fullName evidence="2">Unnamed protein product</fullName>
    </submittedName>
</protein>
<feature type="compositionally biased region" description="Basic and acidic residues" evidence="1">
    <location>
        <begin position="85"/>
        <end position="112"/>
    </location>
</feature>
<evidence type="ECO:0000256" key="1">
    <source>
        <dbReference type="SAM" id="MobiDB-lite"/>
    </source>
</evidence>
<name>A0A9W6TC00_9STRA</name>
<evidence type="ECO:0000313" key="2">
    <source>
        <dbReference type="EMBL" id="GMF09480.1"/>
    </source>
</evidence>
<gene>
    <name evidence="2" type="ORF">Plil01_000038000</name>
</gene>
<sequence length="144" mass="16963">MAAPAPGRRAPQRRFLTDEEYEEEQLLLDLETELQQVQALKEQTQRRIQQLLQDQKQLEQQQRRLQRQHDRRDAGAATARMLQLQEKERERLAAAEAKRQQEEREAKTKAEEALRRRENAIESHLGDGEFEDLDAFLVEDAANF</sequence>
<comment type="caution">
    <text evidence="2">The sequence shown here is derived from an EMBL/GenBank/DDBJ whole genome shotgun (WGS) entry which is preliminary data.</text>
</comment>
<organism evidence="2 3">
    <name type="scientific">Phytophthora lilii</name>
    <dbReference type="NCBI Taxonomy" id="2077276"/>
    <lineage>
        <taxon>Eukaryota</taxon>
        <taxon>Sar</taxon>
        <taxon>Stramenopiles</taxon>
        <taxon>Oomycota</taxon>
        <taxon>Peronosporomycetes</taxon>
        <taxon>Peronosporales</taxon>
        <taxon>Peronosporaceae</taxon>
        <taxon>Phytophthora</taxon>
    </lineage>
</organism>
<keyword evidence="3" id="KW-1185">Reference proteome</keyword>
<proteinExistence type="predicted"/>
<accession>A0A9W6TC00</accession>
<feature type="region of interest" description="Disordered" evidence="1">
    <location>
        <begin position="56"/>
        <end position="112"/>
    </location>
</feature>
<reference evidence="2" key="1">
    <citation type="submission" date="2023-04" db="EMBL/GenBank/DDBJ databases">
        <title>Phytophthora lilii NBRC 32176.</title>
        <authorList>
            <person name="Ichikawa N."/>
            <person name="Sato H."/>
            <person name="Tonouchi N."/>
        </authorList>
    </citation>
    <scope>NUCLEOTIDE SEQUENCE</scope>
    <source>
        <strain evidence="2">NBRC 32176</strain>
    </source>
</reference>
<dbReference type="EMBL" id="BSXW01000010">
    <property type="protein sequence ID" value="GMF09480.1"/>
    <property type="molecule type" value="Genomic_DNA"/>
</dbReference>
<evidence type="ECO:0000313" key="3">
    <source>
        <dbReference type="Proteomes" id="UP001165083"/>
    </source>
</evidence>
<dbReference type="Proteomes" id="UP001165083">
    <property type="component" value="Unassembled WGS sequence"/>
</dbReference>